<dbReference type="GO" id="GO:0003676">
    <property type="term" value="F:nucleic acid binding"/>
    <property type="evidence" value="ECO:0007669"/>
    <property type="project" value="InterPro"/>
</dbReference>
<keyword evidence="2" id="KW-0540">Nuclease</keyword>
<evidence type="ECO:0000313" key="3">
    <source>
        <dbReference type="Proteomes" id="UP000535415"/>
    </source>
</evidence>
<dbReference type="InterPro" id="IPR002711">
    <property type="entry name" value="HNH"/>
</dbReference>
<protein>
    <submittedName>
        <fullName evidence="2">Putative HNH restriction endonuclease</fullName>
    </submittedName>
</protein>
<dbReference type="Proteomes" id="UP000535415">
    <property type="component" value="Unassembled WGS sequence"/>
</dbReference>
<feature type="domain" description="HNH" evidence="1">
    <location>
        <begin position="314"/>
        <end position="363"/>
    </location>
</feature>
<keyword evidence="2" id="KW-0378">Hydrolase</keyword>
<keyword evidence="3" id="KW-1185">Reference proteome</keyword>
<dbReference type="Gene3D" id="1.10.30.50">
    <property type="match status" value="1"/>
</dbReference>
<dbReference type="GO" id="GO:0004519">
    <property type="term" value="F:endonuclease activity"/>
    <property type="evidence" value="ECO:0007669"/>
    <property type="project" value="UniProtKB-KW"/>
</dbReference>
<dbReference type="InterPro" id="IPR003615">
    <property type="entry name" value="HNH_nuc"/>
</dbReference>
<dbReference type="CDD" id="cd00085">
    <property type="entry name" value="HNHc"/>
    <property type="match status" value="1"/>
</dbReference>
<gene>
    <name evidence="2" type="ORF">FHS72_002526</name>
</gene>
<dbReference type="GO" id="GO:0008270">
    <property type="term" value="F:zinc ion binding"/>
    <property type="evidence" value="ECO:0007669"/>
    <property type="project" value="InterPro"/>
</dbReference>
<dbReference type="EMBL" id="JACIJM010000007">
    <property type="protein sequence ID" value="MBB5722890.1"/>
    <property type="molecule type" value="Genomic_DNA"/>
</dbReference>
<dbReference type="RefSeq" id="WP_183529587.1">
    <property type="nucleotide sequence ID" value="NZ_JACIJM010000007.1"/>
</dbReference>
<accession>A0A7W9F064</accession>
<proteinExistence type="predicted"/>
<evidence type="ECO:0000259" key="1">
    <source>
        <dbReference type="Pfam" id="PF01844"/>
    </source>
</evidence>
<evidence type="ECO:0000313" key="2">
    <source>
        <dbReference type="EMBL" id="MBB5722890.1"/>
    </source>
</evidence>
<keyword evidence="2" id="KW-0255">Endonuclease</keyword>
<comment type="caution">
    <text evidence="2">The sequence shown here is derived from an EMBL/GenBank/DDBJ whole genome shotgun (WGS) entry which is preliminary data.</text>
</comment>
<reference evidence="2 3" key="1">
    <citation type="submission" date="2020-08" db="EMBL/GenBank/DDBJ databases">
        <title>Genomic Encyclopedia of Type Strains, Phase IV (KMG-IV): sequencing the most valuable type-strain genomes for metagenomic binning, comparative biology and taxonomic classification.</title>
        <authorList>
            <person name="Goeker M."/>
        </authorList>
    </citation>
    <scope>NUCLEOTIDE SEQUENCE [LARGE SCALE GENOMIC DNA]</scope>
    <source>
        <strain evidence="2 3">DSM 101064</strain>
    </source>
</reference>
<name>A0A7W9F064_9RHOB</name>
<organism evidence="2 3">
    <name type="scientific">Yoonia ponticola</name>
    <dbReference type="NCBI Taxonomy" id="1524255"/>
    <lineage>
        <taxon>Bacteria</taxon>
        <taxon>Pseudomonadati</taxon>
        <taxon>Pseudomonadota</taxon>
        <taxon>Alphaproteobacteria</taxon>
        <taxon>Rhodobacterales</taxon>
        <taxon>Paracoccaceae</taxon>
        <taxon>Yoonia</taxon>
    </lineage>
</organism>
<sequence length="394" mass="43618">MQFILKIGPRHCANGLFRPDKDGKNWIGVDFEVPKPKAILGAVTRETIEPGDRAWIWTHHDKRKDGELRGRGLVGEATISTVDTDRTGSATVQFSDVNIRRRNLLREVVEPHQETSQVVTNLFTNTTSRSIALSEEQAEEFAGVIAIIDRPLTAERWTDDELLACMLAYLDMLGKQQAGENIVKAEYRRALISGPLNNRTDGSIEFRMQNLSAFFETKDMPTVKGYLPAKNVGRNVMEVLGRLHEEVGSLDSSLFSPTDDAVSLQAKSAKLSRFANILTPLGNQNPNRSQVTQNQFVRDPAIVAAALNFANGKCEKCGSEAPFVRADGTPFLEVHHVRFLAEGGPDTVDNAVGLCPNCHKACHYSKERDAIRSGLVSSIPRLIDHENQMNKSEV</sequence>
<dbReference type="AlphaFoldDB" id="A0A7W9F064"/>
<dbReference type="Pfam" id="PF01844">
    <property type="entry name" value="HNH"/>
    <property type="match status" value="1"/>
</dbReference>